<evidence type="ECO:0000256" key="4">
    <source>
        <dbReference type="ARBA" id="ARBA00022679"/>
    </source>
</evidence>
<evidence type="ECO:0000256" key="6">
    <source>
        <dbReference type="ARBA" id="ARBA00022989"/>
    </source>
</evidence>
<proteinExistence type="predicted"/>
<name>A0A1I5EEY0_9ACTN</name>
<dbReference type="InterPro" id="IPR050297">
    <property type="entry name" value="LipidA_mod_glycosyltrf_83"/>
</dbReference>
<keyword evidence="11" id="KW-1185">Reference proteome</keyword>
<feature type="transmembrane region" description="Helical" evidence="9">
    <location>
        <begin position="296"/>
        <end position="317"/>
    </location>
</feature>
<accession>A0A1I5EEY0</accession>
<dbReference type="AlphaFoldDB" id="A0A1I5EEY0"/>
<organism evidence="10 11">
    <name type="scientific">Geodermatophilus obscurus</name>
    <dbReference type="NCBI Taxonomy" id="1861"/>
    <lineage>
        <taxon>Bacteria</taxon>
        <taxon>Bacillati</taxon>
        <taxon>Actinomycetota</taxon>
        <taxon>Actinomycetes</taxon>
        <taxon>Geodermatophilales</taxon>
        <taxon>Geodermatophilaceae</taxon>
        <taxon>Geodermatophilus</taxon>
    </lineage>
</organism>
<dbReference type="GO" id="GO:0016763">
    <property type="term" value="F:pentosyltransferase activity"/>
    <property type="evidence" value="ECO:0007669"/>
    <property type="project" value="TreeGrafter"/>
</dbReference>
<evidence type="ECO:0000256" key="9">
    <source>
        <dbReference type="SAM" id="Phobius"/>
    </source>
</evidence>
<dbReference type="GO" id="GO:0005886">
    <property type="term" value="C:plasma membrane"/>
    <property type="evidence" value="ECO:0007669"/>
    <property type="project" value="UniProtKB-SubCell"/>
</dbReference>
<dbReference type="GO" id="GO:0009103">
    <property type="term" value="P:lipopolysaccharide biosynthetic process"/>
    <property type="evidence" value="ECO:0007669"/>
    <property type="project" value="UniProtKB-ARBA"/>
</dbReference>
<evidence type="ECO:0000256" key="3">
    <source>
        <dbReference type="ARBA" id="ARBA00022676"/>
    </source>
</evidence>
<dbReference type="Proteomes" id="UP000183642">
    <property type="component" value="Unassembled WGS sequence"/>
</dbReference>
<evidence type="ECO:0000256" key="5">
    <source>
        <dbReference type="ARBA" id="ARBA00022692"/>
    </source>
</evidence>
<keyword evidence="6 9" id="KW-1133">Transmembrane helix</keyword>
<sequence>MATVLDHRRAEAVGAPDSQGPAVPRRTRIPAGPVLLVVLLAVSGLVHSWNAYQSPGTTVTDDEGTYVSQAWALVNLGELANYTYWYDHPPVGWMMLAGYAWLTDGFDRLPAAIMVGREFMLVMKLVTVALLYGLARRLGIGRTFTAIGILLVAVNPLALFFQRLTLLDNIAVPWVLAAFFLAASPRRRLGEQAASAVCFAVAVLTKETLLLLLPALVYVMWQHSARRTRPYVVVVVTTLFATTVLVYPLFALLKGELLPGEGHVSLWDAVRWQLVERQSSGSVFDPQSPAAGFVSIWRGLDLYFLALALAAIPVALLQRKLRPVALVLVIQGLALLRGGYLPLAHPVAALPFAALVVAGVLDGIWRSRFPVSSWLGRWASRVPSLPRMAPALSVAVILGLLLTFAAGVVWPRWLPQVQALATEQDNTSTEEVTAWAAENLPRDAIVLVGHGVWVDLVQQGFSTENIIWYYKPDTDPEVSQRLPNNWRDIGYLISNVEMRATVDSVTGTTDSATIETTIEAFENSEVIASFGEGGEEIIVHRVDPTRE</sequence>
<comment type="subcellular location">
    <subcellularLocation>
        <location evidence="1">Cell membrane</location>
        <topology evidence="1">Multi-pass membrane protein</topology>
    </subcellularLocation>
</comment>
<feature type="transmembrane region" description="Helical" evidence="9">
    <location>
        <begin position="388"/>
        <end position="410"/>
    </location>
</feature>
<evidence type="ECO:0000256" key="8">
    <source>
        <dbReference type="SAM" id="MobiDB-lite"/>
    </source>
</evidence>
<evidence type="ECO:0000256" key="7">
    <source>
        <dbReference type="ARBA" id="ARBA00023136"/>
    </source>
</evidence>
<evidence type="ECO:0000256" key="1">
    <source>
        <dbReference type="ARBA" id="ARBA00004651"/>
    </source>
</evidence>
<keyword evidence="2" id="KW-1003">Cell membrane</keyword>
<feature type="transmembrane region" description="Helical" evidence="9">
    <location>
        <begin position="231"/>
        <end position="250"/>
    </location>
</feature>
<feature type="transmembrane region" description="Helical" evidence="9">
    <location>
        <begin position="34"/>
        <end position="52"/>
    </location>
</feature>
<feature type="compositionally biased region" description="Basic and acidic residues" evidence="8">
    <location>
        <begin position="1"/>
        <end position="11"/>
    </location>
</feature>
<feature type="transmembrane region" description="Helical" evidence="9">
    <location>
        <begin position="194"/>
        <end position="219"/>
    </location>
</feature>
<gene>
    <name evidence="10" type="ORF">SAMN05660359_01382</name>
</gene>
<feature type="transmembrane region" description="Helical" evidence="9">
    <location>
        <begin position="114"/>
        <end position="134"/>
    </location>
</feature>
<protein>
    <submittedName>
        <fullName evidence="10">4-amino-4-deoxy-L-arabinose transferase</fullName>
    </submittedName>
</protein>
<feature type="transmembrane region" description="Helical" evidence="9">
    <location>
        <begin position="324"/>
        <end position="343"/>
    </location>
</feature>
<dbReference type="PANTHER" id="PTHR33908">
    <property type="entry name" value="MANNOSYLTRANSFERASE YKCB-RELATED"/>
    <property type="match status" value="1"/>
</dbReference>
<reference evidence="11" key="1">
    <citation type="submission" date="2016-10" db="EMBL/GenBank/DDBJ databases">
        <authorList>
            <person name="Varghese N."/>
            <person name="Submissions S."/>
        </authorList>
    </citation>
    <scope>NUCLEOTIDE SEQUENCE [LARGE SCALE GENOMIC DNA]</scope>
    <source>
        <strain evidence="11">DSM 43161</strain>
    </source>
</reference>
<feature type="transmembrane region" description="Helical" evidence="9">
    <location>
        <begin position="140"/>
        <end position="159"/>
    </location>
</feature>
<dbReference type="EMBL" id="FOWE01000003">
    <property type="protein sequence ID" value="SFO09940.1"/>
    <property type="molecule type" value="Genomic_DNA"/>
</dbReference>
<evidence type="ECO:0000313" key="10">
    <source>
        <dbReference type="EMBL" id="SFO09940.1"/>
    </source>
</evidence>
<keyword evidence="5 9" id="KW-0812">Transmembrane</keyword>
<keyword evidence="7 9" id="KW-0472">Membrane</keyword>
<keyword evidence="4 10" id="KW-0808">Transferase</keyword>
<evidence type="ECO:0000313" key="11">
    <source>
        <dbReference type="Proteomes" id="UP000183642"/>
    </source>
</evidence>
<feature type="transmembrane region" description="Helical" evidence="9">
    <location>
        <begin position="349"/>
        <end position="367"/>
    </location>
</feature>
<keyword evidence="3" id="KW-0328">Glycosyltransferase</keyword>
<dbReference type="PANTHER" id="PTHR33908:SF11">
    <property type="entry name" value="MEMBRANE PROTEIN"/>
    <property type="match status" value="1"/>
</dbReference>
<evidence type="ECO:0000256" key="2">
    <source>
        <dbReference type="ARBA" id="ARBA00022475"/>
    </source>
</evidence>
<feature type="region of interest" description="Disordered" evidence="8">
    <location>
        <begin position="1"/>
        <end position="24"/>
    </location>
</feature>